<dbReference type="Pfam" id="PF13560">
    <property type="entry name" value="HTH_31"/>
    <property type="match status" value="1"/>
</dbReference>
<dbReference type="EMBL" id="JACHOB010000003">
    <property type="protein sequence ID" value="MBB4659337.1"/>
    <property type="molecule type" value="Genomic_DNA"/>
</dbReference>
<dbReference type="InterPro" id="IPR001387">
    <property type="entry name" value="Cro/C1-type_HTH"/>
</dbReference>
<dbReference type="SUPFAM" id="SSF47413">
    <property type="entry name" value="lambda repressor-like DNA-binding domains"/>
    <property type="match status" value="1"/>
</dbReference>
<evidence type="ECO:0000313" key="2">
    <source>
        <dbReference type="EMBL" id="MBB4659337.1"/>
    </source>
</evidence>
<dbReference type="AlphaFoldDB" id="A0A840I3I2"/>
<dbReference type="PROSITE" id="PS50943">
    <property type="entry name" value="HTH_CROC1"/>
    <property type="match status" value="1"/>
</dbReference>
<dbReference type="SMART" id="SM00530">
    <property type="entry name" value="HTH_XRE"/>
    <property type="match status" value="1"/>
</dbReference>
<reference evidence="2 3" key="1">
    <citation type="submission" date="2020-08" db="EMBL/GenBank/DDBJ databases">
        <title>Genomic Encyclopedia of Type Strains, Phase IV (KMG-IV): sequencing the most valuable type-strain genomes for metagenomic binning, comparative biology and taxonomic classification.</title>
        <authorList>
            <person name="Goeker M."/>
        </authorList>
    </citation>
    <scope>NUCLEOTIDE SEQUENCE [LARGE SCALE GENOMIC DNA]</scope>
    <source>
        <strain evidence="2 3">DSM 102850</strain>
    </source>
</reference>
<keyword evidence="3" id="KW-1185">Reference proteome</keyword>
<comment type="caution">
    <text evidence="2">The sequence shown here is derived from an EMBL/GenBank/DDBJ whole genome shotgun (WGS) entry which is preliminary data.</text>
</comment>
<feature type="domain" description="HTH cro/C1-type" evidence="1">
    <location>
        <begin position="26"/>
        <end position="80"/>
    </location>
</feature>
<proteinExistence type="predicted"/>
<sequence length="129" mass="13633">MNARETQPQPTPGAPQQLDVLAGEAVQRLRERAGLSRAALGAACGVSGAQIEKYETGINRMSLSRFHKLATVLGTTPDRLLAELVPAVAPSPALPPARRVRAAELALLAGRLEDDVVDHLLGLARALSR</sequence>
<protein>
    <submittedName>
        <fullName evidence="2">Transcriptional regulator with XRE-family HTH domain</fullName>
    </submittedName>
</protein>
<dbReference type="Proteomes" id="UP000563524">
    <property type="component" value="Unassembled WGS sequence"/>
</dbReference>
<dbReference type="CDD" id="cd00093">
    <property type="entry name" value="HTH_XRE"/>
    <property type="match status" value="1"/>
</dbReference>
<name>A0A840I3I2_9PROT</name>
<dbReference type="RefSeq" id="WP_221400970.1">
    <property type="nucleotide sequence ID" value="NZ_JACHOB010000003.1"/>
</dbReference>
<dbReference type="GO" id="GO:0003677">
    <property type="term" value="F:DNA binding"/>
    <property type="evidence" value="ECO:0007669"/>
    <property type="project" value="InterPro"/>
</dbReference>
<dbReference type="InterPro" id="IPR010982">
    <property type="entry name" value="Lambda_DNA-bd_dom_sf"/>
</dbReference>
<dbReference type="Gene3D" id="1.10.260.40">
    <property type="entry name" value="lambda repressor-like DNA-binding domains"/>
    <property type="match status" value="1"/>
</dbReference>
<gene>
    <name evidence="2" type="ORF">GGQ59_001862</name>
</gene>
<accession>A0A840I3I2</accession>
<evidence type="ECO:0000313" key="3">
    <source>
        <dbReference type="Proteomes" id="UP000563524"/>
    </source>
</evidence>
<organism evidence="2 3">
    <name type="scientific">Parvularcula dongshanensis</name>
    <dbReference type="NCBI Taxonomy" id="1173995"/>
    <lineage>
        <taxon>Bacteria</taxon>
        <taxon>Pseudomonadati</taxon>
        <taxon>Pseudomonadota</taxon>
        <taxon>Alphaproteobacteria</taxon>
        <taxon>Parvularculales</taxon>
        <taxon>Parvularculaceae</taxon>
        <taxon>Parvularcula</taxon>
    </lineage>
</organism>
<evidence type="ECO:0000259" key="1">
    <source>
        <dbReference type="PROSITE" id="PS50943"/>
    </source>
</evidence>